<keyword evidence="4" id="KW-0808">Transferase</keyword>
<dbReference type="SUPFAM" id="SSF55785">
    <property type="entry name" value="PYP-like sensor domain (PAS domain)"/>
    <property type="match status" value="3"/>
</dbReference>
<dbReference type="GO" id="GO:0000155">
    <property type="term" value="F:phosphorelay sensor kinase activity"/>
    <property type="evidence" value="ECO:0007669"/>
    <property type="project" value="InterPro"/>
</dbReference>
<feature type="modified residue" description="4-aspartylphosphate" evidence="6">
    <location>
        <position position="829"/>
    </location>
</feature>
<dbReference type="Gene3D" id="3.30.565.10">
    <property type="entry name" value="Histidine kinase-like ATPase, C-terminal domain"/>
    <property type="match status" value="1"/>
</dbReference>
<dbReference type="SMART" id="SM00387">
    <property type="entry name" value="HATPase_c"/>
    <property type="match status" value="1"/>
</dbReference>
<dbReference type="GO" id="GO:0005886">
    <property type="term" value="C:plasma membrane"/>
    <property type="evidence" value="ECO:0007669"/>
    <property type="project" value="TreeGrafter"/>
</dbReference>
<dbReference type="PANTHER" id="PTHR43047">
    <property type="entry name" value="TWO-COMPONENT HISTIDINE PROTEIN KINASE"/>
    <property type="match status" value="1"/>
</dbReference>
<dbReference type="SMART" id="SM00388">
    <property type="entry name" value="HisKA"/>
    <property type="match status" value="1"/>
</dbReference>
<dbReference type="InterPro" id="IPR001610">
    <property type="entry name" value="PAC"/>
</dbReference>
<dbReference type="CDD" id="cd00130">
    <property type="entry name" value="PAS"/>
    <property type="match status" value="3"/>
</dbReference>
<dbReference type="InterPro" id="IPR036890">
    <property type="entry name" value="HATPase_C_sf"/>
</dbReference>
<feature type="domain" description="Histidine kinase" evidence="8">
    <location>
        <begin position="524"/>
        <end position="749"/>
    </location>
</feature>
<dbReference type="PANTHER" id="PTHR43047:SF72">
    <property type="entry name" value="OSMOSENSING HISTIDINE PROTEIN KINASE SLN1"/>
    <property type="match status" value="1"/>
</dbReference>
<dbReference type="SMART" id="SM00448">
    <property type="entry name" value="REC"/>
    <property type="match status" value="1"/>
</dbReference>
<dbReference type="EC" id="2.7.13.3" evidence="2"/>
<evidence type="ECO:0000256" key="7">
    <source>
        <dbReference type="SAM" id="MobiDB-lite"/>
    </source>
</evidence>
<dbReference type="InterPro" id="IPR011006">
    <property type="entry name" value="CheY-like_superfamily"/>
</dbReference>
<dbReference type="Pfam" id="PF08447">
    <property type="entry name" value="PAS_3"/>
    <property type="match status" value="3"/>
</dbReference>
<evidence type="ECO:0000256" key="5">
    <source>
        <dbReference type="ARBA" id="ARBA00022777"/>
    </source>
</evidence>
<dbReference type="InterPro" id="IPR001789">
    <property type="entry name" value="Sig_transdc_resp-reg_receiver"/>
</dbReference>
<dbReference type="NCBIfam" id="TIGR00229">
    <property type="entry name" value="sensory_box"/>
    <property type="match status" value="2"/>
</dbReference>
<dbReference type="SUPFAM" id="SSF47384">
    <property type="entry name" value="Homodimeric domain of signal transducing histidine kinase"/>
    <property type="match status" value="1"/>
</dbReference>
<comment type="catalytic activity">
    <reaction evidence="1">
        <text>ATP + protein L-histidine = ADP + protein N-phospho-L-histidine.</text>
        <dbReference type="EC" id="2.7.13.3"/>
    </reaction>
</comment>
<dbReference type="OrthoDB" id="9808408at2"/>
<dbReference type="InterPro" id="IPR035965">
    <property type="entry name" value="PAS-like_dom_sf"/>
</dbReference>
<dbReference type="InterPro" id="IPR013655">
    <property type="entry name" value="PAS_fold_3"/>
</dbReference>
<organism evidence="11 12">
    <name type="scientific">Rubrivivax rivuli</name>
    <dbReference type="NCBI Taxonomy" id="1862385"/>
    <lineage>
        <taxon>Bacteria</taxon>
        <taxon>Pseudomonadati</taxon>
        <taxon>Pseudomonadota</taxon>
        <taxon>Betaproteobacteria</taxon>
        <taxon>Burkholderiales</taxon>
        <taxon>Sphaerotilaceae</taxon>
        <taxon>Rubrivivax</taxon>
    </lineage>
</organism>
<evidence type="ECO:0000256" key="6">
    <source>
        <dbReference type="PROSITE-ProRule" id="PRU00169"/>
    </source>
</evidence>
<sequence length="903" mass="98503">MPPPEPQDLPAATPAADLAQALLAAAPTALLHVDATGLVQYANAAAHALCEATLAPGLPLAALCRDERDAEVLLGPQPVQRALARSGSAGRWLDAHSQPLPGGGWVLALQPASGPTAVAGDNSLAEAQSALALAVDLGNIAVWRHDLATQRMHYNAQAYRVLDIPPRPEGLSIDEVREFIHPDDLPRVLASAQRALQVPGPTDMEARYRRADGSWRQVMTRRVLQRDALGQPQAFIGVAMDVTAQHEEQRQAAETKRRFALATEAAGIGYWMAERNATPTWNAPMRAMFALPPGEPPLTLGAWLTRCVHPDDRAEVQQHFEAWLRSREPSHDLTLRALRPDGSVRHLATHTRIERETDPPVMFGIIIDLTERRSAEQALRAAEESVALAARGAGLGAWQLDLDTGEATWDSQMWRLRGRQPEARAMSEAERAECVHPDDRVWLYPKLNETFARGDAFENEFRVVWPDGQVRWLASRSVEISTGSSRRRIGLNWDITDKRNAEAARRDREIALGESRAKSRFLARMSHELRTPLNAVLGFAQLLLAEEAGPEAGHDARTQARRRRVEHIRSAGQHLLALINDVLDLSSLESGELRIALQPVALAPLVAQTLPMLGDLREQHGVQLHLGTLEGSVLADATRLRQALLNLLTNAIKYNRRGGSVRIEAVARGRLRVLRVKDTGRGLDAEQLRHLFEPFNRLGRRNEGPDAIEGSGIGLAIVKALLERMGGSVHVESEPGVGSTFELHLADGQWAPDQSPEEAELAPPPAPAAAPAAASARATLLYIEDNPVNALIIRELLQRRPDLHLHVAEDGARGLQQAAALVPDLVLLDMQLPDMDGFEVLRRLRAQAALAQVPVIALSANAMPEDIERALAAGMSDYWTKPLDFTAFLASLEALFGPPASAA</sequence>
<dbReference type="AlphaFoldDB" id="A0A437RIF8"/>
<dbReference type="Proteomes" id="UP000285575">
    <property type="component" value="Unassembled WGS sequence"/>
</dbReference>
<feature type="domain" description="PAC" evidence="10">
    <location>
        <begin position="202"/>
        <end position="254"/>
    </location>
</feature>
<dbReference type="InterPro" id="IPR036097">
    <property type="entry name" value="HisK_dim/P_sf"/>
</dbReference>
<keyword evidence="5" id="KW-0418">Kinase</keyword>
<dbReference type="Pfam" id="PF00072">
    <property type="entry name" value="Response_reg"/>
    <property type="match status" value="1"/>
</dbReference>
<dbReference type="Pfam" id="PF00512">
    <property type="entry name" value="HisKA"/>
    <property type="match status" value="1"/>
</dbReference>
<dbReference type="CDD" id="cd00082">
    <property type="entry name" value="HisKA"/>
    <property type="match status" value="1"/>
</dbReference>
<feature type="domain" description="PAC" evidence="10">
    <location>
        <begin position="457"/>
        <end position="507"/>
    </location>
</feature>
<dbReference type="GO" id="GO:0009927">
    <property type="term" value="F:histidine phosphotransfer kinase activity"/>
    <property type="evidence" value="ECO:0007669"/>
    <property type="project" value="TreeGrafter"/>
</dbReference>
<evidence type="ECO:0000259" key="9">
    <source>
        <dbReference type="PROSITE" id="PS50110"/>
    </source>
</evidence>
<dbReference type="PROSITE" id="PS50113">
    <property type="entry name" value="PAC"/>
    <property type="match status" value="3"/>
</dbReference>
<evidence type="ECO:0000313" key="12">
    <source>
        <dbReference type="Proteomes" id="UP000285575"/>
    </source>
</evidence>
<evidence type="ECO:0000259" key="8">
    <source>
        <dbReference type="PROSITE" id="PS50109"/>
    </source>
</evidence>
<dbReference type="Gene3D" id="3.40.50.2300">
    <property type="match status" value="1"/>
</dbReference>
<dbReference type="Gene3D" id="1.10.287.130">
    <property type="match status" value="1"/>
</dbReference>
<dbReference type="SUPFAM" id="SSF55874">
    <property type="entry name" value="ATPase domain of HSP90 chaperone/DNA topoisomerase II/histidine kinase"/>
    <property type="match status" value="1"/>
</dbReference>
<feature type="domain" description="PAC" evidence="10">
    <location>
        <begin position="331"/>
        <end position="381"/>
    </location>
</feature>
<dbReference type="InterPro" id="IPR000014">
    <property type="entry name" value="PAS"/>
</dbReference>
<feature type="region of interest" description="Disordered" evidence="7">
    <location>
        <begin position="750"/>
        <end position="770"/>
    </location>
</feature>
<dbReference type="Pfam" id="PF02518">
    <property type="entry name" value="HATPase_c"/>
    <property type="match status" value="1"/>
</dbReference>
<gene>
    <name evidence="11" type="ORF">EOE66_11795</name>
</gene>
<evidence type="ECO:0000256" key="4">
    <source>
        <dbReference type="ARBA" id="ARBA00022679"/>
    </source>
</evidence>
<dbReference type="InterPro" id="IPR004358">
    <property type="entry name" value="Sig_transdc_His_kin-like_C"/>
</dbReference>
<dbReference type="Gene3D" id="3.30.450.20">
    <property type="entry name" value="PAS domain"/>
    <property type="match status" value="3"/>
</dbReference>
<dbReference type="PRINTS" id="PR00344">
    <property type="entry name" value="BCTRLSENSOR"/>
</dbReference>
<dbReference type="SUPFAM" id="SSF52172">
    <property type="entry name" value="CheY-like"/>
    <property type="match status" value="1"/>
</dbReference>
<dbReference type="PROSITE" id="PS50110">
    <property type="entry name" value="RESPONSE_REGULATORY"/>
    <property type="match status" value="1"/>
</dbReference>
<dbReference type="SMART" id="SM00091">
    <property type="entry name" value="PAS"/>
    <property type="match status" value="3"/>
</dbReference>
<dbReference type="InterPro" id="IPR000700">
    <property type="entry name" value="PAS-assoc_C"/>
</dbReference>
<evidence type="ECO:0000256" key="2">
    <source>
        <dbReference type="ARBA" id="ARBA00012438"/>
    </source>
</evidence>
<dbReference type="InterPro" id="IPR003594">
    <property type="entry name" value="HATPase_dom"/>
</dbReference>
<comment type="caution">
    <text evidence="11">The sequence shown here is derived from an EMBL/GenBank/DDBJ whole genome shotgun (WGS) entry which is preliminary data.</text>
</comment>
<dbReference type="EMBL" id="SACR01000003">
    <property type="protein sequence ID" value="RVU46495.1"/>
    <property type="molecule type" value="Genomic_DNA"/>
</dbReference>
<dbReference type="InterPro" id="IPR005467">
    <property type="entry name" value="His_kinase_dom"/>
</dbReference>
<dbReference type="PROSITE" id="PS50109">
    <property type="entry name" value="HIS_KIN"/>
    <property type="match status" value="1"/>
</dbReference>
<name>A0A437RIF8_9BURK</name>
<evidence type="ECO:0000259" key="10">
    <source>
        <dbReference type="PROSITE" id="PS50113"/>
    </source>
</evidence>
<proteinExistence type="predicted"/>
<dbReference type="InterPro" id="IPR003661">
    <property type="entry name" value="HisK_dim/P_dom"/>
</dbReference>
<protein>
    <recommendedName>
        <fullName evidence="2">histidine kinase</fullName>
        <ecNumber evidence="2">2.7.13.3</ecNumber>
    </recommendedName>
</protein>
<keyword evidence="12" id="KW-1185">Reference proteome</keyword>
<dbReference type="RefSeq" id="WP_128228855.1">
    <property type="nucleotide sequence ID" value="NZ_SACR01000003.1"/>
</dbReference>
<evidence type="ECO:0000256" key="3">
    <source>
        <dbReference type="ARBA" id="ARBA00022553"/>
    </source>
</evidence>
<keyword evidence="3 6" id="KW-0597">Phosphoprotein</keyword>
<evidence type="ECO:0000256" key="1">
    <source>
        <dbReference type="ARBA" id="ARBA00000085"/>
    </source>
</evidence>
<feature type="domain" description="Response regulatory" evidence="9">
    <location>
        <begin position="779"/>
        <end position="896"/>
    </location>
</feature>
<dbReference type="Gene3D" id="2.10.70.100">
    <property type="match status" value="3"/>
</dbReference>
<dbReference type="SMART" id="SM00086">
    <property type="entry name" value="PAC"/>
    <property type="match status" value="3"/>
</dbReference>
<reference evidence="11 12" key="1">
    <citation type="submission" date="2019-01" db="EMBL/GenBank/DDBJ databases">
        <authorList>
            <person name="Chen W.-M."/>
        </authorList>
    </citation>
    <scope>NUCLEOTIDE SEQUENCE [LARGE SCALE GENOMIC DNA]</scope>
    <source>
        <strain evidence="11 12">KYPY4</strain>
    </source>
</reference>
<evidence type="ECO:0000313" key="11">
    <source>
        <dbReference type="EMBL" id="RVU46495.1"/>
    </source>
</evidence>
<accession>A0A437RIF8</accession>